<gene>
    <name evidence="2" type="ORF">HAX54_019725</name>
</gene>
<dbReference type="Proteomes" id="UP000823775">
    <property type="component" value="Unassembled WGS sequence"/>
</dbReference>
<feature type="region of interest" description="Disordered" evidence="1">
    <location>
        <begin position="51"/>
        <end position="76"/>
    </location>
</feature>
<comment type="caution">
    <text evidence="2">The sequence shown here is derived from an EMBL/GenBank/DDBJ whole genome shotgun (WGS) entry which is preliminary data.</text>
</comment>
<dbReference type="EMBL" id="JACEIK010002394">
    <property type="protein sequence ID" value="MCD9560902.1"/>
    <property type="molecule type" value="Genomic_DNA"/>
</dbReference>
<feature type="compositionally biased region" description="Basic and acidic residues" evidence="1">
    <location>
        <begin position="51"/>
        <end position="65"/>
    </location>
</feature>
<protein>
    <submittedName>
        <fullName evidence="2">Uncharacterized protein</fullName>
    </submittedName>
</protein>
<sequence length="108" mass="12083">MAKGKGKGRGQPRKLQIPILKVESSVGTRGKTKSSHKFVQTMDYMMLDMENTKHGDKESKDERQKPLGTEVMGTNSKDIEGVGSQILKRRQIQLGQVSLQEIGRLKMV</sequence>
<evidence type="ECO:0000313" key="2">
    <source>
        <dbReference type="EMBL" id="MCD9560902.1"/>
    </source>
</evidence>
<keyword evidence="3" id="KW-1185">Reference proteome</keyword>
<proteinExistence type="predicted"/>
<organism evidence="2 3">
    <name type="scientific">Datura stramonium</name>
    <name type="common">Jimsonweed</name>
    <name type="synonym">Common thornapple</name>
    <dbReference type="NCBI Taxonomy" id="4076"/>
    <lineage>
        <taxon>Eukaryota</taxon>
        <taxon>Viridiplantae</taxon>
        <taxon>Streptophyta</taxon>
        <taxon>Embryophyta</taxon>
        <taxon>Tracheophyta</taxon>
        <taxon>Spermatophyta</taxon>
        <taxon>Magnoliopsida</taxon>
        <taxon>eudicotyledons</taxon>
        <taxon>Gunneridae</taxon>
        <taxon>Pentapetalae</taxon>
        <taxon>asterids</taxon>
        <taxon>lamiids</taxon>
        <taxon>Solanales</taxon>
        <taxon>Solanaceae</taxon>
        <taxon>Solanoideae</taxon>
        <taxon>Datureae</taxon>
        <taxon>Datura</taxon>
    </lineage>
</organism>
<evidence type="ECO:0000256" key="1">
    <source>
        <dbReference type="SAM" id="MobiDB-lite"/>
    </source>
</evidence>
<name>A0ABS8UPP6_DATST</name>
<evidence type="ECO:0000313" key="3">
    <source>
        <dbReference type="Proteomes" id="UP000823775"/>
    </source>
</evidence>
<accession>A0ABS8UPP6</accession>
<reference evidence="2 3" key="1">
    <citation type="journal article" date="2021" name="BMC Genomics">
        <title>Datura genome reveals duplications of psychoactive alkaloid biosynthetic genes and high mutation rate following tissue culture.</title>
        <authorList>
            <person name="Rajewski A."/>
            <person name="Carter-House D."/>
            <person name="Stajich J."/>
            <person name="Litt A."/>
        </authorList>
    </citation>
    <scope>NUCLEOTIDE SEQUENCE [LARGE SCALE GENOMIC DNA]</scope>
    <source>
        <strain evidence="2">AR-01</strain>
    </source>
</reference>